<keyword evidence="3" id="KW-1185">Reference proteome</keyword>
<evidence type="ECO:0000313" key="3">
    <source>
        <dbReference type="Proteomes" id="UP001569904"/>
    </source>
</evidence>
<gene>
    <name evidence="2" type="ORF">SM436_31070</name>
</gene>
<proteinExistence type="predicted"/>
<name>A0ABV4R7P8_9ACTN</name>
<dbReference type="RefSeq" id="WP_371945058.1">
    <property type="nucleotide sequence ID" value="NZ_JAXCEH010000027.1"/>
</dbReference>
<feature type="region of interest" description="Disordered" evidence="1">
    <location>
        <begin position="38"/>
        <end position="240"/>
    </location>
</feature>
<accession>A0ABV4R7P8</accession>
<dbReference type="EMBL" id="JAXCEH010000027">
    <property type="protein sequence ID" value="MFA1558150.1"/>
    <property type="molecule type" value="Genomic_DNA"/>
</dbReference>
<feature type="region of interest" description="Disordered" evidence="1">
    <location>
        <begin position="360"/>
        <end position="385"/>
    </location>
</feature>
<feature type="compositionally biased region" description="Pro residues" evidence="1">
    <location>
        <begin position="72"/>
        <end position="102"/>
    </location>
</feature>
<comment type="caution">
    <text evidence="2">The sequence shown here is derived from an EMBL/GenBank/DDBJ whole genome shotgun (WGS) entry which is preliminary data.</text>
</comment>
<evidence type="ECO:0000256" key="1">
    <source>
        <dbReference type="SAM" id="MobiDB-lite"/>
    </source>
</evidence>
<reference evidence="2 3" key="1">
    <citation type="submission" date="2023-11" db="EMBL/GenBank/DDBJ databases">
        <title>Actinomadura monticuli sp. nov., isolated from volcanic ash.</title>
        <authorList>
            <person name="Lee S.D."/>
            <person name="Yang H."/>
            <person name="Kim I.S."/>
        </authorList>
    </citation>
    <scope>NUCLEOTIDE SEQUENCE [LARGE SCALE GENOMIC DNA]</scope>
    <source>
        <strain evidence="2 3">DSM 45346</strain>
    </source>
</reference>
<evidence type="ECO:0008006" key="4">
    <source>
        <dbReference type="Google" id="ProtNLM"/>
    </source>
</evidence>
<protein>
    <recommendedName>
        <fullName evidence="4">Zinc ribbon domain-containing protein</fullName>
    </recommendedName>
</protein>
<dbReference type="Proteomes" id="UP001569904">
    <property type="component" value="Unassembled WGS sequence"/>
</dbReference>
<organism evidence="2 3">
    <name type="scientific">Actinomadura chokoriensis</name>
    <dbReference type="NCBI Taxonomy" id="454156"/>
    <lineage>
        <taxon>Bacteria</taxon>
        <taxon>Bacillati</taxon>
        <taxon>Actinomycetota</taxon>
        <taxon>Actinomycetes</taxon>
        <taxon>Streptosporangiales</taxon>
        <taxon>Thermomonosporaceae</taxon>
        <taxon>Actinomadura</taxon>
    </lineage>
</organism>
<sequence length="533" mass="54419">MQCPTCGNDTPGTLGKCSHCAAPIDVYSVGPALPLGAPVTDAAPPGSADGLGDQTMMVPPPQPAWAASAQPPAMPDFAMPPQPSAPQPPMPQPPMPEPPTPQPRTALEPPAQPRSPVEPSAVTPASASPLPSVDPDDTAAWTFNPDEESGGYGTVPPPAPAWGTGQPALPANDQPALPPAGGAGANPFNLADQPEPAESIVPESWFAQPRRPESADADATQVWGRQGGGAQPPAPPTGIPDADATQIAPGAMNPMGPMNPGVQGFGGDLDQTRMDPGLPLGAQMGAPMGPPPMGTMVQPGVAPMGGMGQADPGYGGYPPPPHQGAKGSGGTSKPLIAAVAALVTIAAGAVVFVVWPSGDDPSAGTHPSSSPSSTQVAQKKTIPPETKQQAATLNGILNDSVATRRILAGAIGRAGKCKTLPQAIQGFQTVAQRRQNQLQRTANLKVDKLANGERLRGSLSEALTASLRVDQVLLQWAQANQSGCRGKPKPSAAQVPGRAVHEQRATSAKKQFVVLWNPVAKKTGQPLRSWKRV</sequence>
<evidence type="ECO:0000313" key="2">
    <source>
        <dbReference type="EMBL" id="MFA1558150.1"/>
    </source>
</evidence>